<evidence type="ECO:0000313" key="1">
    <source>
        <dbReference type="EMBL" id="OSQ46758.1"/>
    </source>
</evidence>
<dbReference type="AlphaFoldDB" id="A0A1X4NH87"/>
<evidence type="ECO:0000313" key="2">
    <source>
        <dbReference type="Proteomes" id="UP000193926"/>
    </source>
</evidence>
<proteinExistence type="predicted"/>
<dbReference type="Proteomes" id="UP000193926">
    <property type="component" value="Unassembled WGS sequence"/>
</dbReference>
<gene>
    <name evidence="1" type="ORF">MGEO_16750</name>
</gene>
<reference evidence="1 2" key="1">
    <citation type="submission" date="2014-03" db="EMBL/GenBank/DDBJ databases">
        <title>The draft genome sequence of Marivita geojedonensis KCTC 23882.</title>
        <authorList>
            <person name="Lai Q."/>
            <person name="Shao Z."/>
        </authorList>
    </citation>
    <scope>NUCLEOTIDE SEQUENCE [LARGE SCALE GENOMIC DNA]</scope>
    <source>
        <strain evidence="1 2">DPG-138</strain>
    </source>
</reference>
<protein>
    <submittedName>
        <fullName evidence="1">Uncharacterized protein</fullName>
    </submittedName>
</protein>
<organism evidence="1 2">
    <name type="scientific">Marivita geojedonensis</name>
    <dbReference type="NCBI Taxonomy" id="1123756"/>
    <lineage>
        <taxon>Bacteria</taxon>
        <taxon>Pseudomonadati</taxon>
        <taxon>Pseudomonadota</taxon>
        <taxon>Alphaproteobacteria</taxon>
        <taxon>Rhodobacterales</taxon>
        <taxon>Roseobacteraceae</taxon>
        <taxon>Marivita</taxon>
    </lineage>
</organism>
<accession>A0A1X4NH87</accession>
<dbReference type="EMBL" id="JFKC01000022">
    <property type="protein sequence ID" value="OSQ46758.1"/>
    <property type="molecule type" value="Genomic_DNA"/>
</dbReference>
<name>A0A1X4NH87_9RHOB</name>
<keyword evidence="2" id="KW-1185">Reference proteome</keyword>
<dbReference type="STRING" id="1123756.MGEO_16750"/>
<sequence>MKSEGMTLVTLMTDKFGLSEKGVANIMSSVMQVSRGAKVWSMEMVNWQTCTRALIVSRMIDGSSFALEVGRPPRKT</sequence>
<comment type="caution">
    <text evidence="1">The sequence shown here is derived from an EMBL/GenBank/DDBJ whole genome shotgun (WGS) entry which is preliminary data.</text>
</comment>